<dbReference type="Pfam" id="PF00535">
    <property type="entry name" value="Glycos_transf_2"/>
    <property type="match status" value="1"/>
</dbReference>
<proteinExistence type="inferred from homology"/>
<sequence>MLPRVSVIIPFYNDPYVGQAIASVLAQSYPNIEIIVVDDGSTQHQDVLAPFMSRINYLGKANGGTASALNHGIRNASGKYVAWLSSDDQFEPGKILGQVAYMEERRAQISHTDFNYMDEHGVIYARSVAIKYPTAKAFISAMRSGCPVNGCTVMMTKHLVEALGYFNEALTYTHDYEMWIRVLLNRVDFYYLNEPLTIYRRHSQMGTVRHFDTIMREAGSVSDHYAHQLNALLAQLPG</sequence>
<name>A0A7W5FQM5_9BACL</name>
<reference evidence="3 4" key="1">
    <citation type="submission" date="2020-08" db="EMBL/GenBank/DDBJ databases">
        <title>Genomic Encyclopedia of Type Strains, Phase III (KMG-III): the genomes of soil and plant-associated and newly described type strains.</title>
        <authorList>
            <person name="Whitman W."/>
        </authorList>
    </citation>
    <scope>NUCLEOTIDE SEQUENCE [LARGE SCALE GENOMIC DNA]</scope>
    <source>
        <strain evidence="3 4">CECT 5862</strain>
    </source>
</reference>
<keyword evidence="3" id="KW-0808">Transferase</keyword>
<dbReference type="InterPro" id="IPR029044">
    <property type="entry name" value="Nucleotide-diphossugar_trans"/>
</dbReference>
<dbReference type="PANTHER" id="PTHR22916:SF3">
    <property type="entry name" value="UDP-GLCNAC:BETAGAL BETA-1,3-N-ACETYLGLUCOSAMINYLTRANSFERASE-LIKE PROTEIN 1"/>
    <property type="match status" value="1"/>
</dbReference>
<dbReference type="Proteomes" id="UP000570361">
    <property type="component" value="Unassembled WGS sequence"/>
</dbReference>
<evidence type="ECO:0000313" key="3">
    <source>
        <dbReference type="EMBL" id="MBB3113620.1"/>
    </source>
</evidence>
<gene>
    <name evidence="3" type="ORF">FHS18_005733</name>
</gene>
<keyword evidence="4" id="KW-1185">Reference proteome</keyword>
<evidence type="ECO:0000259" key="2">
    <source>
        <dbReference type="Pfam" id="PF00535"/>
    </source>
</evidence>
<dbReference type="RefSeq" id="WP_183603692.1">
    <property type="nucleotide sequence ID" value="NZ_JACHXK010000020.1"/>
</dbReference>
<dbReference type="GO" id="GO:0016758">
    <property type="term" value="F:hexosyltransferase activity"/>
    <property type="evidence" value="ECO:0007669"/>
    <property type="project" value="UniProtKB-ARBA"/>
</dbReference>
<evidence type="ECO:0000256" key="1">
    <source>
        <dbReference type="ARBA" id="ARBA00006739"/>
    </source>
</evidence>
<organism evidence="3 4">
    <name type="scientific">Paenibacillus phyllosphaerae</name>
    <dbReference type="NCBI Taxonomy" id="274593"/>
    <lineage>
        <taxon>Bacteria</taxon>
        <taxon>Bacillati</taxon>
        <taxon>Bacillota</taxon>
        <taxon>Bacilli</taxon>
        <taxon>Bacillales</taxon>
        <taxon>Paenibacillaceae</taxon>
        <taxon>Paenibacillus</taxon>
    </lineage>
</organism>
<comment type="similarity">
    <text evidence="1">Belongs to the glycosyltransferase 2 family.</text>
</comment>
<accession>A0A7W5FQM5</accession>
<dbReference type="SUPFAM" id="SSF53448">
    <property type="entry name" value="Nucleotide-diphospho-sugar transferases"/>
    <property type="match status" value="1"/>
</dbReference>
<dbReference type="AlphaFoldDB" id="A0A7W5FQM5"/>
<dbReference type="EMBL" id="JACHXK010000020">
    <property type="protein sequence ID" value="MBB3113620.1"/>
    <property type="molecule type" value="Genomic_DNA"/>
</dbReference>
<comment type="caution">
    <text evidence="3">The sequence shown here is derived from an EMBL/GenBank/DDBJ whole genome shotgun (WGS) entry which is preliminary data.</text>
</comment>
<dbReference type="InterPro" id="IPR001173">
    <property type="entry name" value="Glyco_trans_2-like"/>
</dbReference>
<dbReference type="PANTHER" id="PTHR22916">
    <property type="entry name" value="GLYCOSYLTRANSFERASE"/>
    <property type="match status" value="1"/>
</dbReference>
<evidence type="ECO:0000313" key="4">
    <source>
        <dbReference type="Proteomes" id="UP000570361"/>
    </source>
</evidence>
<dbReference type="Gene3D" id="3.90.550.10">
    <property type="entry name" value="Spore Coat Polysaccharide Biosynthesis Protein SpsA, Chain A"/>
    <property type="match status" value="1"/>
</dbReference>
<feature type="domain" description="Glycosyltransferase 2-like" evidence="2">
    <location>
        <begin position="6"/>
        <end position="127"/>
    </location>
</feature>
<protein>
    <submittedName>
        <fullName evidence="3">Glycosyltransferase involved in cell wall biosynthesis</fullName>
    </submittedName>
</protein>